<protein>
    <recommendedName>
        <fullName evidence="2">CNH domain-containing protein</fullName>
    </recommendedName>
</protein>
<accession>Q95VS8</accession>
<proteinExistence type="predicted"/>
<dbReference type="EMBL" id="AF406785">
    <property type="protein sequence ID" value="AAL28052.1"/>
    <property type="molecule type" value="Genomic_DNA"/>
</dbReference>
<organism evidence="1">
    <name type="scientific">Antonospora locustae</name>
    <name type="common">Microsporidian parasite</name>
    <name type="synonym">Nosema locustae</name>
    <dbReference type="NCBI Taxonomy" id="278021"/>
    <lineage>
        <taxon>Eukaryota</taxon>
        <taxon>Fungi</taxon>
        <taxon>Fungi incertae sedis</taxon>
        <taxon>Microsporidia</taxon>
        <taxon>Antonospora</taxon>
    </lineage>
</organism>
<feature type="non-terminal residue" evidence="1">
    <location>
        <position position="1"/>
    </location>
</feature>
<dbReference type="AlphaFoldDB" id="Q95VS8"/>
<sequence>QVRDSAIVAIANDGYLYFIGQDSRLVCYKHVDERFVRFAQTDAHYSEAMCLGVFARKVVSAGRDAIIAFYEAKEDSLHFKKFYPRRRISACTDNVIAINNKTSVDFYAVDEEPCKKEESFMHKNEVHSEELLVRLSEDALDAAHPQELPCRYLMKLHLEEVASCIALCEDHFAYTTQCKTRLYRRMRDTVFRLEHLRDMEKCIELLFFGEYLVLQNPLLISLISLSTLETAKKISVPGYEKLFSLGNFLLFSESCILVGPTLEETEMNFPFRILDVFVGEHLCLLSRKGTSAVYVVTRFDISRNTIVDRKYIKDVHEVRGLAERGDRMFFCSSSSVYSYGLNSEFNLKKTYVGELVYSMHATPRNLVLVYDDWTEITKGFKRAADKKKFLKK</sequence>
<reference evidence="1" key="1">
    <citation type="journal article" date="2001" name="Mol. Biochem. Parasitol.">
        <title>Alpha and beta subunits of pyruvate dehydrogenase E1 from the microsporidian Nosema locustae: mitochondrion-derived carbon metabolism in microsporidia.</title>
        <authorList>
            <person name="Fast N.M."/>
            <person name="Keeling P.J."/>
        </authorList>
    </citation>
    <scope>NUCLEOTIDE SEQUENCE</scope>
</reference>
<evidence type="ECO:0008006" key="2">
    <source>
        <dbReference type="Google" id="ProtNLM"/>
    </source>
</evidence>
<name>Q95VS8_ANTLO</name>
<evidence type="ECO:0000313" key="1">
    <source>
        <dbReference type="EMBL" id="AAL28052.1"/>
    </source>
</evidence>